<accession>A0A401U4J8</accession>
<dbReference type="EMBL" id="BHXQ01000001">
    <property type="protein sequence ID" value="GCC49811.1"/>
    <property type="molecule type" value="Genomic_DNA"/>
</dbReference>
<evidence type="ECO:0000313" key="4">
    <source>
        <dbReference type="Proteomes" id="UP000288227"/>
    </source>
</evidence>
<dbReference type="Pfam" id="PF03993">
    <property type="entry name" value="DUF349"/>
    <property type="match status" value="5"/>
</dbReference>
<keyword evidence="4" id="KW-1185">Reference proteome</keyword>
<comment type="caution">
    <text evidence="3">The sequence shown here is derived from an EMBL/GenBank/DDBJ whole genome shotgun (WGS) entry which is preliminary data.</text>
</comment>
<evidence type="ECO:0000256" key="1">
    <source>
        <dbReference type="SAM" id="Coils"/>
    </source>
</evidence>
<keyword evidence="1" id="KW-0175">Coiled coil</keyword>
<gene>
    <name evidence="3" type="ORF">SanaruYs_00240</name>
</gene>
<dbReference type="OrthoDB" id="5422202at2"/>
<sequence length="608" mass="70439">MELNENENGTSALEKATGVLHSEADLEEKDEALHSIEEEKPDYSTFSKKQLAELTKELAKENNAIKAELTLREIKPLYDEIAEKEKTEAKKRFLAEGGLADDFEYRGDEFDMAFDANARLIRDKKHQYMRQQEEQRNENLRKKEELLEKMRELLDGAGASNQYEAFQELQKQWKAVGQVAPGPAKTLWANYHALVDRFYDNQSIYFELKELDRKKNLELKNELIVKAEKLLSNDSLRDAIKELNELHHEFKHLGPVPKEEKEAVWQRFKVASDAIYAKRDEFVKHLQAELHVNLEKKLKIAEEVLSFATFNTDRIKEWNQKTQEILALQKQWELIGGIPRAKAKDVNKKFWNAFKAFFHAKNVFFKKLDEERDANLKIKQDLLAKAIQLKESSDWDKAANELKGLQQRWKDVGPVPEKVREKIFKEFKEACDFFFEQKRGQQQKADTEQTDNLKQKEAICQALEDAATNGTATQALLVDLQAKFAAAGFVPRNAMNSIRDRHSEAVEKFVGAIPGLSEQEKAQLSLQTQLSELKNDPFADKKLQQKEQNIRKKIGKVENDVALWKNNLEFFARSKNADSLRDEVNQKIKSAEEELSELKKQLKLIRSM</sequence>
<evidence type="ECO:0000256" key="2">
    <source>
        <dbReference type="SAM" id="MobiDB-lite"/>
    </source>
</evidence>
<dbReference type="Proteomes" id="UP000288227">
    <property type="component" value="Unassembled WGS sequence"/>
</dbReference>
<name>A0A401U4J8_9BACT</name>
<reference evidence="3 4" key="1">
    <citation type="submission" date="2018-11" db="EMBL/GenBank/DDBJ databases">
        <title>Chryseotalea sanarue gen. nov., sp., nov., a member of the family Cytophagaceae, isolated from a brackish lake in Hamamatsu Japan.</title>
        <authorList>
            <person name="Maejima Y."/>
            <person name="Iino T."/>
            <person name="Muraguchi Y."/>
            <person name="Fukuda K."/>
            <person name="Ohkuma M."/>
            <person name="Moriuchi R."/>
            <person name="Dohra H."/>
            <person name="Kimbara K."/>
            <person name="Shintani M."/>
        </authorList>
    </citation>
    <scope>NUCLEOTIDE SEQUENCE [LARGE SCALE GENOMIC DNA]</scope>
    <source>
        <strain evidence="3 4">Ys</strain>
    </source>
</reference>
<dbReference type="RefSeq" id="WP_127120482.1">
    <property type="nucleotide sequence ID" value="NZ_BHXQ01000001.1"/>
</dbReference>
<dbReference type="InterPro" id="IPR007139">
    <property type="entry name" value="DUF349"/>
</dbReference>
<dbReference type="AlphaFoldDB" id="A0A401U4J8"/>
<evidence type="ECO:0000313" key="3">
    <source>
        <dbReference type="EMBL" id="GCC49811.1"/>
    </source>
</evidence>
<feature type="region of interest" description="Disordered" evidence="2">
    <location>
        <begin position="1"/>
        <end position="26"/>
    </location>
</feature>
<protein>
    <submittedName>
        <fullName evidence="3">DUF349 domain-containing protein</fullName>
    </submittedName>
</protein>
<feature type="compositionally biased region" description="Polar residues" evidence="2">
    <location>
        <begin position="1"/>
        <end position="11"/>
    </location>
</feature>
<organism evidence="3 4">
    <name type="scientific">Chryseotalea sanaruensis</name>
    <dbReference type="NCBI Taxonomy" id="2482724"/>
    <lineage>
        <taxon>Bacteria</taxon>
        <taxon>Pseudomonadati</taxon>
        <taxon>Bacteroidota</taxon>
        <taxon>Cytophagia</taxon>
        <taxon>Cytophagales</taxon>
        <taxon>Chryseotaleaceae</taxon>
        <taxon>Chryseotalea</taxon>
    </lineage>
</organism>
<feature type="coiled-coil region" evidence="1">
    <location>
        <begin position="574"/>
        <end position="608"/>
    </location>
</feature>
<proteinExistence type="predicted"/>